<evidence type="ECO:0000313" key="2">
    <source>
        <dbReference type="Proteomes" id="UP000075816"/>
    </source>
</evidence>
<dbReference type="eggNOG" id="ENOG502ZB2U">
    <property type="taxonomic scope" value="Bacteria"/>
</dbReference>
<sequence length="408" mass="48588">MRKFIMFLAIFLLISIVGIFFGRNMILKYVLEDRLGQINQAYVKIGSVDSNFFENYISLRDIQVESHEKAGTDFIRIQQVKTYYNLDYNHKKVELFDTEIIGLQFITPKDEEDMRALREAKAVEVVSGQYPFAKILKEESEKEEQKEILEVKFSDEYQKIKDAVQEMKHGEHRIRHHLNTIRENIEKLREKYIKPEVVEEPRSILNLDRILGKYLTIMYEDEIYNLLLRYREIVKEMEERVRRDAERRDDIWEIQMNRVSIFFDMYGINFNGEIKNFNSRLSKNYDNISFKLFGEKGDTIGMIKGELNLLKLDLQATLDIPELNLTGITEFRKYLSDGVASLQQDIQMDKYDVALQGNLTAKRMKLVENPLLEKIQDLEIRYRYNSRDRQLYLNTNFVKNKIDEMKNN</sequence>
<dbReference type="AlphaFoldDB" id="A0A162JFF2"/>
<dbReference type="RefSeq" id="WP_005958316.1">
    <property type="nucleotide sequence ID" value="NZ_CAXOUM010000027.1"/>
</dbReference>
<comment type="caution">
    <text evidence="1">The sequence shown here is derived from an EMBL/GenBank/DDBJ whole genome shotgun (WGS) entry which is preliminary data.</text>
</comment>
<name>A0A162JFF2_9FUSO</name>
<dbReference type="EMBL" id="LVEA01000001">
    <property type="protein sequence ID" value="KYL05670.1"/>
    <property type="molecule type" value="Genomic_DNA"/>
</dbReference>
<dbReference type="KEGG" id="fnf:BSQ88_05875"/>
<accession>A0A162JFF2</accession>
<gene>
    <name evidence="1" type="ORF">A2J07_02760</name>
</gene>
<reference evidence="1 2" key="1">
    <citation type="submission" date="2016-03" db="EMBL/GenBank/DDBJ databases">
        <title>Comparative genomics of human isolates of Fusobacterium necrophorum.</title>
        <authorList>
            <person name="Jensen A."/>
            <person name="Bank S."/>
            <person name="Andersen P.S."/>
            <person name="Kristensen L.H."/>
            <person name="Prag J."/>
        </authorList>
    </citation>
    <scope>NUCLEOTIDE SEQUENCE [LARGE SCALE GENOMIC DNA]</scope>
    <source>
        <strain evidence="1 2">LS_1264</strain>
    </source>
</reference>
<dbReference type="Proteomes" id="UP000075816">
    <property type="component" value="Unassembled WGS sequence"/>
</dbReference>
<proteinExistence type="predicted"/>
<evidence type="ECO:0000313" key="1">
    <source>
        <dbReference type="EMBL" id="KYL05670.1"/>
    </source>
</evidence>
<protein>
    <recommendedName>
        <fullName evidence="3">TIGR03545 family protein</fullName>
    </recommendedName>
</protein>
<evidence type="ECO:0008006" key="3">
    <source>
        <dbReference type="Google" id="ProtNLM"/>
    </source>
</evidence>
<organism evidence="1 2">
    <name type="scientific">Fusobacterium necrophorum subsp. funduliforme</name>
    <dbReference type="NCBI Taxonomy" id="143387"/>
    <lineage>
        <taxon>Bacteria</taxon>
        <taxon>Fusobacteriati</taxon>
        <taxon>Fusobacteriota</taxon>
        <taxon>Fusobacteriia</taxon>
        <taxon>Fusobacteriales</taxon>
        <taxon>Fusobacteriaceae</taxon>
        <taxon>Fusobacterium</taxon>
    </lineage>
</organism>